<dbReference type="PROSITE" id="PS50949">
    <property type="entry name" value="HTH_GNTR"/>
    <property type="match status" value="1"/>
</dbReference>
<evidence type="ECO:0000256" key="3">
    <source>
        <dbReference type="ARBA" id="ARBA00023163"/>
    </source>
</evidence>
<comment type="caution">
    <text evidence="5">The sequence shown here is derived from an EMBL/GenBank/DDBJ whole genome shotgun (WGS) entry which is preliminary data.</text>
</comment>
<evidence type="ECO:0000313" key="5">
    <source>
        <dbReference type="EMBL" id="OZI76667.1"/>
    </source>
</evidence>
<sequence>MDTMQTPAPANGDNRIGLNHSPLTQLVVDALREKILSGAIAPGERLVEGRLSEEFSVSRMPVREALRQLAACGLVTIEPRRGASVTQFERGQLRELVEVRATLEALNAKLAAQRHDPAQIADLEALLAEGTRLAADADLDTLTQLNRRFHGALGRVAANSVLQEVMLSLRDRTAVLFAPFSSARAQQNWEEHAAILRAVIKGDAELASLLAARHVYNAAQMEP</sequence>
<evidence type="ECO:0000313" key="6">
    <source>
        <dbReference type="Proteomes" id="UP000215633"/>
    </source>
</evidence>
<dbReference type="PANTHER" id="PTHR43537">
    <property type="entry name" value="TRANSCRIPTIONAL REGULATOR, GNTR FAMILY"/>
    <property type="match status" value="1"/>
</dbReference>
<dbReference type="InterPro" id="IPR011711">
    <property type="entry name" value="GntR_C"/>
</dbReference>
<keyword evidence="6" id="KW-1185">Reference proteome</keyword>
<dbReference type="GO" id="GO:0003700">
    <property type="term" value="F:DNA-binding transcription factor activity"/>
    <property type="evidence" value="ECO:0007669"/>
    <property type="project" value="InterPro"/>
</dbReference>
<dbReference type="GO" id="GO:0003677">
    <property type="term" value="F:DNA binding"/>
    <property type="evidence" value="ECO:0007669"/>
    <property type="project" value="UniProtKB-KW"/>
</dbReference>
<dbReference type="InterPro" id="IPR008920">
    <property type="entry name" value="TF_FadR/GntR_C"/>
</dbReference>
<reference evidence="6" key="1">
    <citation type="submission" date="2017-05" db="EMBL/GenBank/DDBJ databases">
        <title>Complete and WGS of Bordetella genogroups.</title>
        <authorList>
            <person name="Spilker T."/>
            <person name="Lipuma J."/>
        </authorList>
    </citation>
    <scope>NUCLEOTIDE SEQUENCE [LARGE SCALE GENOMIC DNA]</scope>
    <source>
        <strain evidence="6">AU8256</strain>
    </source>
</reference>
<dbReference type="Gene3D" id="1.10.10.10">
    <property type="entry name" value="Winged helix-like DNA-binding domain superfamily/Winged helix DNA-binding domain"/>
    <property type="match status" value="1"/>
</dbReference>
<organism evidence="5 6">
    <name type="scientific">Bordetella genomosp. 2</name>
    <dbReference type="NCBI Taxonomy" id="1983456"/>
    <lineage>
        <taxon>Bacteria</taxon>
        <taxon>Pseudomonadati</taxon>
        <taxon>Pseudomonadota</taxon>
        <taxon>Betaproteobacteria</taxon>
        <taxon>Burkholderiales</taxon>
        <taxon>Alcaligenaceae</taxon>
        <taxon>Bordetella</taxon>
    </lineage>
</organism>
<accession>A0A261VS47</accession>
<evidence type="ECO:0000256" key="1">
    <source>
        <dbReference type="ARBA" id="ARBA00023015"/>
    </source>
</evidence>
<proteinExistence type="predicted"/>
<dbReference type="EMBL" id="NEVT01000006">
    <property type="protein sequence ID" value="OZI76667.1"/>
    <property type="molecule type" value="Genomic_DNA"/>
</dbReference>
<evidence type="ECO:0000256" key="2">
    <source>
        <dbReference type="ARBA" id="ARBA00023125"/>
    </source>
</evidence>
<dbReference type="Pfam" id="PF07729">
    <property type="entry name" value="FCD"/>
    <property type="match status" value="1"/>
</dbReference>
<dbReference type="SUPFAM" id="SSF46785">
    <property type="entry name" value="Winged helix' DNA-binding domain"/>
    <property type="match status" value="1"/>
</dbReference>
<dbReference type="InterPro" id="IPR000524">
    <property type="entry name" value="Tscrpt_reg_HTH_GntR"/>
</dbReference>
<dbReference type="SMART" id="SM00895">
    <property type="entry name" value="FCD"/>
    <property type="match status" value="1"/>
</dbReference>
<feature type="domain" description="HTH gntR-type" evidence="4">
    <location>
        <begin position="21"/>
        <end position="88"/>
    </location>
</feature>
<dbReference type="AlphaFoldDB" id="A0A261VS47"/>
<dbReference type="RefSeq" id="WP_038853044.1">
    <property type="nucleotide sequence ID" value="NZ_NEVT01000006.1"/>
</dbReference>
<protein>
    <submittedName>
        <fullName evidence="5">GntR family transcriptional regulator</fullName>
    </submittedName>
</protein>
<keyword evidence="3" id="KW-0804">Transcription</keyword>
<keyword evidence="1" id="KW-0805">Transcription regulation</keyword>
<dbReference type="Proteomes" id="UP000215633">
    <property type="component" value="Unassembled WGS sequence"/>
</dbReference>
<dbReference type="Gene3D" id="1.20.120.530">
    <property type="entry name" value="GntR ligand-binding domain-like"/>
    <property type="match status" value="1"/>
</dbReference>
<dbReference type="CDD" id="cd07377">
    <property type="entry name" value="WHTH_GntR"/>
    <property type="match status" value="1"/>
</dbReference>
<dbReference type="InterPro" id="IPR036390">
    <property type="entry name" value="WH_DNA-bd_sf"/>
</dbReference>
<name>A0A261VS47_9BORD</name>
<dbReference type="InterPro" id="IPR036388">
    <property type="entry name" value="WH-like_DNA-bd_sf"/>
</dbReference>
<dbReference type="SMART" id="SM00345">
    <property type="entry name" value="HTH_GNTR"/>
    <property type="match status" value="1"/>
</dbReference>
<dbReference type="Pfam" id="PF00392">
    <property type="entry name" value="GntR"/>
    <property type="match status" value="1"/>
</dbReference>
<evidence type="ECO:0000259" key="4">
    <source>
        <dbReference type="PROSITE" id="PS50949"/>
    </source>
</evidence>
<keyword evidence="2" id="KW-0238">DNA-binding</keyword>
<dbReference type="SUPFAM" id="SSF48008">
    <property type="entry name" value="GntR ligand-binding domain-like"/>
    <property type="match status" value="1"/>
</dbReference>
<gene>
    <name evidence="5" type="ORF">CAL24_16330</name>
</gene>
<dbReference type="PANTHER" id="PTHR43537:SF5">
    <property type="entry name" value="UXU OPERON TRANSCRIPTIONAL REGULATOR"/>
    <property type="match status" value="1"/>
</dbReference>